<name>A0A165E9E5_9BASI</name>
<dbReference type="AlphaFoldDB" id="A0A165E9E5"/>
<evidence type="ECO:0000313" key="2">
    <source>
        <dbReference type="Proteomes" id="UP000076842"/>
    </source>
</evidence>
<proteinExistence type="predicted"/>
<gene>
    <name evidence="1" type="ORF">CALCODRAFT_14688</name>
</gene>
<evidence type="ECO:0000313" key="1">
    <source>
        <dbReference type="EMBL" id="KZT54384.1"/>
    </source>
</evidence>
<organism evidence="1 2">
    <name type="scientific">Calocera cornea HHB12733</name>
    <dbReference type="NCBI Taxonomy" id="1353952"/>
    <lineage>
        <taxon>Eukaryota</taxon>
        <taxon>Fungi</taxon>
        <taxon>Dikarya</taxon>
        <taxon>Basidiomycota</taxon>
        <taxon>Agaricomycotina</taxon>
        <taxon>Dacrymycetes</taxon>
        <taxon>Dacrymycetales</taxon>
        <taxon>Dacrymycetaceae</taxon>
        <taxon>Calocera</taxon>
    </lineage>
</organism>
<accession>A0A165E9E5</accession>
<dbReference type="InParanoid" id="A0A165E9E5"/>
<reference evidence="1 2" key="1">
    <citation type="journal article" date="2016" name="Mol. Biol. Evol.">
        <title>Comparative Genomics of Early-Diverging Mushroom-Forming Fungi Provides Insights into the Origins of Lignocellulose Decay Capabilities.</title>
        <authorList>
            <person name="Nagy L.G."/>
            <person name="Riley R."/>
            <person name="Tritt A."/>
            <person name="Adam C."/>
            <person name="Daum C."/>
            <person name="Floudas D."/>
            <person name="Sun H."/>
            <person name="Yadav J.S."/>
            <person name="Pangilinan J."/>
            <person name="Larsson K.H."/>
            <person name="Matsuura K."/>
            <person name="Barry K."/>
            <person name="Labutti K."/>
            <person name="Kuo R."/>
            <person name="Ohm R.A."/>
            <person name="Bhattacharya S.S."/>
            <person name="Shirouzu T."/>
            <person name="Yoshinaga Y."/>
            <person name="Martin F.M."/>
            <person name="Grigoriev I.V."/>
            <person name="Hibbett D.S."/>
        </authorList>
    </citation>
    <scope>NUCLEOTIDE SEQUENCE [LARGE SCALE GENOMIC DNA]</scope>
    <source>
        <strain evidence="1 2">HHB12733</strain>
    </source>
</reference>
<dbReference type="Proteomes" id="UP000076842">
    <property type="component" value="Unassembled WGS sequence"/>
</dbReference>
<protein>
    <submittedName>
        <fullName evidence="1">Uncharacterized protein</fullName>
    </submittedName>
</protein>
<sequence>MQGVPVSGICPAEARLAWCDEDAALRDIESTWGRLSAPSAPGRKCDVRALDVLCMLAIAILGTAVGCDERTTFAVFVESPACCALRGLQSPEGCSSECCARYDSLLAACTR</sequence>
<keyword evidence="2" id="KW-1185">Reference proteome</keyword>
<dbReference type="EMBL" id="KV424015">
    <property type="protein sequence ID" value="KZT54384.1"/>
    <property type="molecule type" value="Genomic_DNA"/>
</dbReference>